<dbReference type="Proteomes" id="UP000602198">
    <property type="component" value="Unassembled WGS sequence"/>
</dbReference>
<dbReference type="EMBL" id="JAERRJ010000014">
    <property type="protein sequence ID" value="MBL1079060.1"/>
    <property type="molecule type" value="Genomic_DNA"/>
</dbReference>
<reference evidence="1 2" key="1">
    <citation type="submission" date="2021-01" db="EMBL/GenBank/DDBJ databases">
        <title>WGS of actinomycetes isolated from Thailand.</title>
        <authorList>
            <person name="Thawai C."/>
        </authorList>
    </citation>
    <scope>NUCLEOTIDE SEQUENCE [LARGE SCALE GENOMIC DNA]</scope>
    <source>
        <strain evidence="1 2">LPG 2</strain>
    </source>
</reference>
<protein>
    <recommendedName>
        <fullName evidence="3">Protein phosphatase 2C domain-containing protein</fullName>
    </recommendedName>
</protein>
<gene>
    <name evidence="1" type="ORF">JK358_32120</name>
</gene>
<evidence type="ECO:0000313" key="2">
    <source>
        <dbReference type="Proteomes" id="UP000602198"/>
    </source>
</evidence>
<comment type="caution">
    <text evidence="1">The sequence shown here is derived from an EMBL/GenBank/DDBJ whole genome shotgun (WGS) entry which is preliminary data.</text>
</comment>
<organism evidence="1 2">
    <name type="scientific">Nocardia acididurans</name>
    <dbReference type="NCBI Taxonomy" id="2802282"/>
    <lineage>
        <taxon>Bacteria</taxon>
        <taxon>Bacillati</taxon>
        <taxon>Actinomycetota</taxon>
        <taxon>Actinomycetes</taxon>
        <taxon>Mycobacteriales</taxon>
        <taxon>Nocardiaceae</taxon>
        <taxon>Nocardia</taxon>
    </lineage>
</organism>
<evidence type="ECO:0000313" key="1">
    <source>
        <dbReference type="EMBL" id="MBL1079060.1"/>
    </source>
</evidence>
<accession>A0ABS1MG72</accession>
<evidence type="ECO:0008006" key="3">
    <source>
        <dbReference type="Google" id="ProtNLM"/>
    </source>
</evidence>
<proteinExistence type="predicted"/>
<dbReference type="InterPro" id="IPR036457">
    <property type="entry name" value="PPM-type-like_dom_sf"/>
</dbReference>
<keyword evidence="2" id="KW-1185">Reference proteome</keyword>
<sequence>MAASVCDGATESVLAKDWARLLATAAAARALSDPGFFETGSAFEEFAAHVVSSWDPWLDEYAHHREAEGRPLRWYEQEKLRGSTFATMLSVLVTPDDGIGWRWQAAALGDSCVFHVRGDQTLTAFPVLSADEFGMNPNLFGSRNRDTALLAERTRFIEGVCVPGDRLLLMSDALAAWFMAAPDQAVALGELLEFGGPHDAVGFADWLDKLRLEHELRNDDVALIRIDFEGR</sequence>
<dbReference type="SUPFAM" id="SSF81606">
    <property type="entry name" value="PP2C-like"/>
    <property type="match status" value="1"/>
</dbReference>
<dbReference type="RefSeq" id="WP_201954942.1">
    <property type="nucleotide sequence ID" value="NZ_JAERRJ010000014.1"/>
</dbReference>
<name>A0ABS1MG72_9NOCA</name>